<sequence>MTHEQDRRYAAWLSGPGFAAAEIVAGLGYGAVVLDIEHGAFDLADLERFTPFLRGLNLEVLAKVLGPERGPIQQALDFGATAVVVPHIENAAHAAAVCAFGKFPPLGERSFAGGRTARYGGHDDDWIARQDRETRVYPMIEDAGAIDQIGDILALPTVDGVFLGPSDLSMRRGRGAYTRSEDDFADLRIVADAARAAGKPWVLPAWSTAEKAFALENGADQLVLTMEHGALMAGFGAALDEANALTTDHH</sequence>
<evidence type="ECO:0000259" key="4">
    <source>
        <dbReference type="Pfam" id="PF03328"/>
    </source>
</evidence>
<dbReference type="InterPro" id="IPR040442">
    <property type="entry name" value="Pyrv_kinase-like_dom_sf"/>
</dbReference>
<evidence type="ECO:0000256" key="2">
    <source>
        <dbReference type="ARBA" id="ARBA00022723"/>
    </source>
</evidence>
<evidence type="ECO:0000313" key="5">
    <source>
        <dbReference type="EMBL" id="TDD05405.1"/>
    </source>
</evidence>
<dbReference type="PANTHER" id="PTHR30502">
    <property type="entry name" value="2-KETO-3-DEOXY-L-RHAMNONATE ALDOLASE"/>
    <property type="match status" value="1"/>
</dbReference>
<dbReference type="InterPro" id="IPR005000">
    <property type="entry name" value="Aldolase/citrate-lyase_domain"/>
</dbReference>
<feature type="domain" description="HpcH/HpaI aldolase/citrate lyase" evidence="4">
    <location>
        <begin position="8"/>
        <end position="198"/>
    </location>
</feature>
<dbReference type="GO" id="GO:0046872">
    <property type="term" value="F:metal ion binding"/>
    <property type="evidence" value="ECO:0007669"/>
    <property type="project" value="UniProtKB-KW"/>
</dbReference>
<accession>A0A4R4VST6</accession>
<reference evidence="5 6" key="1">
    <citation type="submission" date="2019-03" db="EMBL/GenBank/DDBJ databases">
        <title>Draft genome sequences of novel Actinobacteria.</title>
        <authorList>
            <person name="Sahin N."/>
            <person name="Ay H."/>
            <person name="Saygin H."/>
        </authorList>
    </citation>
    <scope>NUCLEOTIDE SEQUENCE [LARGE SCALE GENOMIC DNA]</scope>
    <source>
        <strain evidence="5 6">KC310</strain>
    </source>
</reference>
<dbReference type="Proteomes" id="UP000295258">
    <property type="component" value="Unassembled WGS sequence"/>
</dbReference>
<dbReference type="EMBL" id="SMKO01000039">
    <property type="protein sequence ID" value="TDD05405.1"/>
    <property type="molecule type" value="Genomic_DNA"/>
</dbReference>
<name>A0A4R4VST6_9ACTN</name>
<comment type="similarity">
    <text evidence="1">Belongs to the HpcH/HpaI aldolase family.</text>
</comment>
<dbReference type="Gene3D" id="3.20.20.60">
    <property type="entry name" value="Phosphoenolpyruvate-binding domains"/>
    <property type="match status" value="1"/>
</dbReference>
<dbReference type="GO" id="GO:0005737">
    <property type="term" value="C:cytoplasm"/>
    <property type="evidence" value="ECO:0007669"/>
    <property type="project" value="TreeGrafter"/>
</dbReference>
<dbReference type="GO" id="GO:0016832">
    <property type="term" value="F:aldehyde-lyase activity"/>
    <property type="evidence" value="ECO:0007669"/>
    <property type="project" value="TreeGrafter"/>
</dbReference>
<dbReference type="SUPFAM" id="SSF51621">
    <property type="entry name" value="Phosphoenolpyruvate/pyruvate domain"/>
    <property type="match status" value="1"/>
</dbReference>
<gene>
    <name evidence="5" type="ORF">E1292_17225</name>
</gene>
<organism evidence="5 6">
    <name type="scientific">Nonomuraea deserti</name>
    <dbReference type="NCBI Taxonomy" id="1848322"/>
    <lineage>
        <taxon>Bacteria</taxon>
        <taxon>Bacillati</taxon>
        <taxon>Actinomycetota</taxon>
        <taxon>Actinomycetes</taxon>
        <taxon>Streptosporangiales</taxon>
        <taxon>Streptosporangiaceae</taxon>
        <taxon>Nonomuraea</taxon>
    </lineage>
</organism>
<proteinExistence type="inferred from homology"/>
<evidence type="ECO:0000256" key="3">
    <source>
        <dbReference type="ARBA" id="ARBA00023239"/>
    </source>
</evidence>
<dbReference type="InterPro" id="IPR015813">
    <property type="entry name" value="Pyrv/PenolPyrv_kinase-like_dom"/>
</dbReference>
<evidence type="ECO:0000256" key="1">
    <source>
        <dbReference type="ARBA" id="ARBA00005568"/>
    </source>
</evidence>
<dbReference type="InterPro" id="IPR050251">
    <property type="entry name" value="HpcH-HpaI_aldolase"/>
</dbReference>
<dbReference type="Pfam" id="PF03328">
    <property type="entry name" value="HpcH_HpaI"/>
    <property type="match status" value="1"/>
</dbReference>
<keyword evidence="6" id="KW-1185">Reference proteome</keyword>
<comment type="caution">
    <text evidence="5">The sequence shown here is derived from an EMBL/GenBank/DDBJ whole genome shotgun (WGS) entry which is preliminary data.</text>
</comment>
<protein>
    <submittedName>
        <fullName evidence="5">4-hydroxy-2-oxovalerate aldolase</fullName>
    </submittedName>
</protein>
<keyword evidence="2" id="KW-0479">Metal-binding</keyword>
<evidence type="ECO:0000313" key="6">
    <source>
        <dbReference type="Proteomes" id="UP000295258"/>
    </source>
</evidence>
<dbReference type="AlphaFoldDB" id="A0A4R4VST6"/>
<dbReference type="RefSeq" id="WP_132596230.1">
    <property type="nucleotide sequence ID" value="NZ_SMKO01000039.1"/>
</dbReference>
<dbReference type="PANTHER" id="PTHR30502:SF0">
    <property type="entry name" value="PHOSPHOENOLPYRUVATE CARBOXYLASE FAMILY PROTEIN"/>
    <property type="match status" value="1"/>
</dbReference>
<keyword evidence="3" id="KW-0456">Lyase</keyword>